<dbReference type="EMBL" id="BARV01007935">
    <property type="protein sequence ID" value="GAI14623.1"/>
    <property type="molecule type" value="Genomic_DNA"/>
</dbReference>
<organism evidence="1">
    <name type="scientific">marine sediment metagenome</name>
    <dbReference type="NCBI Taxonomy" id="412755"/>
    <lineage>
        <taxon>unclassified sequences</taxon>
        <taxon>metagenomes</taxon>
        <taxon>ecological metagenomes</taxon>
    </lineage>
</organism>
<reference evidence="1" key="1">
    <citation type="journal article" date="2014" name="Front. Microbiol.">
        <title>High frequency of phylogenetically diverse reductive dehalogenase-homologous genes in deep subseafloor sedimentary metagenomes.</title>
        <authorList>
            <person name="Kawai M."/>
            <person name="Futagami T."/>
            <person name="Toyoda A."/>
            <person name="Takaki Y."/>
            <person name="Nishi S."/>
            <person name="Hori S."/>
            <person name="Arai W."/>
            <person name="Tsubouchi T."/>
            <person name="Morono Y."/>
            <person name="Uchiyama I."/>
            <person name="Ito T."/>
            <person name="Fujiyama A."/>
            <person name="Inagaki F."/>
            <person name="Takami H."/>
        </authorList>
    </citation>
    <scope>NUCLEOTIDE SEQUENCE</scope>
    <source>
        <strain evidence="1">Expedition CK06-06</strain>
    </source>
</reference>
<proteinExistence type="predicted"/>
<gene>
    <name evidence="1" type="ORF">S06H3_16075</name>
</gene>
<evidence type="ECO:0000313" key="1">
    <source>
        <dbReference type="EMBL" id="GAI14623.1"/>
    </source>
</evidence>
<accession>X1L6J9</accession>
<sequence length="183" mass="20670">MPLTDEWIKEQLALCEKATPGSWAYRKGLGCKDIGPRTGVRSIYGVVYTSGLSNETEDKANAQLCAAAHEGYPLVLMELLDFHASFTLYSKAVRAGEQLCLEAHPELGDLTYPDTGKVVAWLAEEVQRLRQRRCTNCEFYAYYDGPLCGFSVDTDETFLWHHDPNTWYCADWKSREEVTDASI</sequence>
<dbReference type="AlphaFoldDB" id="X1L6J9"/>
<name>X1L6J9_9ZZZZ</name>
<comment type="caution">
    <text evidence="1">The sequence shown here is derived from an EMBL/GenBank/DDBJ whole genome shotgun (WGS) entry which is preliminary data.</text>
</comment>
<protein>
    <submittedName>
        <fullName evidence="1">Uncharacterized protein</fullName>
    </submittedName>
</protein>